<feature type="compositionally biased region" description="Polar residues" evidence="1">
    <location>
        <begin position="91"/>
        <end position="106"/>
    </location>
</feature>
<dbReference type="AlphaFoldDB" id="A0A6P8JZZ8"/>
<feature type="compositionally biased region" description="Basic and acidic residues" evidence="1">
    <location>
        <begin position="1"/>
        <end position="11"/>
    </location>
</feature>
<protein>
    <submittedName>
        <fullName evidence="3">Uncharacterized protein LOC117142216 isoform X1</fullName>
    </submittedName>
</protein>
<name>A0A6P8JZZ8_DROMA</name>
<feature type="compositionally biased region" description="Polar residues" evidence="1">
    <location>
        <begin position="362"/>
        <end position="375"/>
    </location>
</feature>
<dbReference type="GeneID" id="117142216"/>
<feature type="region of interest" description="Disordered" evidence="1">
    <location>
        <begin position="1"/>
        <end position="22"/>
    </location>
</feature>
<evidence type="ECO:0000313" key="2">
    <source>
        <dbReference type="Proteomes" id="UP000515162"/>
    </source>
</evidence>
<proteinExistence type="predicted"/>
<evidence type="ECO:0000256" key="1">
    <source>
        <dbReference type="SAM" id="MobiDB-lite"/>
    </source>
</evidence>
<gene>
    <name evidence="3" type="primary">LOC117142216</name>
</gene>
<keyword evidence="2" id="KW-1185">Reference proteome</keyword>
<sequence length="441" mass="48920">MDRNHKSEEGFGRSTSSSSRRVMWKLNEEEETFDSLVNYRRHPSRSLNRNKVSDVPTKGCSASESCQLPSQELETQSASNEQGALGIMSASPPQTSRNPHQSSATSLPEAKGCAASENCQLLAQEVETKSASNEQGALGKMSVSLPQQSWNANQSSATSLPDAKEISSKEQAVIYWRRLFDGIHKRQRGERKISAMQSENPTDVVLTSKPNLALRYKPSHESLKNKRIKDLAPERCPSTSRGSTSCKLVSDLKMETFSLPPQQTCVVREVEPRFGRRRRMLLANETDSCYSGELEVPKNSPVQEPGSYPRSELISVHVSAPTSCSFTGATRRSPSPTRHRTAASKVAAATKGGPSPAVGGNKCSSVSSGSAGMNQLPNFRQRQQELHRYRVMIEQRRLDLLELKIAREREEALHSEVLFHKELQIKENMIKVYEDNDCSNA</sequence>
<dbReference type="RefSeq" id="XP_033161943.1">
    <property type="nucleotide sequence ID" value="XM_033306052.1"/>
</dbReference>
<feature type="compositionally biased region" description="Polar residues" evidence="1">
    <location>
        <begin position="60"/>
        <end position="82"/>
    </location>
</feature>
<feature type="region of interest" description="Disordered" evidence="1">
    <location>
        <begin position="39"/>
        <end position="109"/>
    </location>
</feature>
<feature type="region of interest" description="Disordered" evidence="1">
    <location>
        <begin position="325"/>
        <end position="375"/>
    </location>
</feature>
<reference evidence="3" key="1">
    <citation type="submission" date="2025-08" db="UniProtKB">
        <authorList>
            <consortium name="RefSeq"/>
        </authorList>
    </citation>
    <scope>IDENTIFICATION</scope>
    <source>
        <strain evidence="3">Mau12</strain>
        <tissue evidence="3">Whole Body</tissue>
    </source>
</reference>
<evidence type="ECO:0000313" key="3">
    <source>
        <dbReference type="RefSeq" id="XP_033161943.1"/>
    </source>
</evidence>
<accession>A0A6P8JZZ8</accession>
<organism evidence="2 3">
    <name type="scientific">Drosophila mauritiana</name>
    <name type="common">Fruit fly</name>
    <dbReference type="NCBI Taxonomy" id="7226"/>
    <lineage>
        <taxon>Eukaryota</taxon>
        <taxon>Metazoa</taxon>
        <taxon>Ecdysozoa</taxon>
        <taxon>Arthropoda</taxon>
        <taxon>Hexapoda</taxon>
        <taxon>Insecta</taxon>
        <taxon>Pterygota</taxon>
        <taxon>Neoptera</taxon>
        <taxon>Endopterygota</taxon>
        <taxon>Diptera</taxon>
        <taxon>Brachycera</taxon>
        <taxon>Muscomorpha</taxon>
        <taxon>Ephydroidea</taxon>
        <taxon>Drosophilidae</taxon>
        <taxon>Drosophila</taxon>
        <taxon>Sophophora</taxon>
    </lineage>
</organism>
<dbReference type="Proteomes" id="UP000515162">
    <property type="component" value="Chromosome 3R"/>
</dbReference>